<dbReference type="STRING" id="1458985.BJP34_23730"/>
<evidence type="ECO:0000313" key="2">
    <source>
        <dbReference type="Proteomes" id="UP000177870"/>
    </source>
</evidence>
<accession>A0A1D8TWL4</accession>
<dbReference type="AlphaFoldDB" id="A0A1D8TWL4"/>
<name>A0A1D8TWL4_9CYAN</name>
<dbReference type="EMBL" id="CP017599">
    <property type="protein sequence ID" value="AOX02042.1"/>
    <property type="molecule type" value="Genomic_DNA"/>
</dbReference>
<sequence length="103" mass="11668">MLPLNSAEIFSGIGSFQANDCFEEYFQGAELRGCLYSKCIDSDELLNIGGLRRTALFKGELLKYSPPNPPYAKLLQVFSNKLSYQIIANLEPEENDFFFPFRG</sequence>
<dbReference type="KEGG" id="mpro:BJP34_23730"/>
<gene>
    <name evidence="1" type="ORF">BJP34_23730</name>
</gene>
<evidence type="ECO:0000313" key="1">
    <source>
        <dbReference type="EMBL" id="AOX02042.1"/>
    </source>
</evidence>
<proteinExistence type="predicted"/>
<protein>
    <submittedName>
        <fullName evidence="1">Uncharacterized protein</fullName>
    </submittedName>
</protein>
<dbReference type="Proteomes" id="UP000177870">
    <property type="component" value="Chromosome"/>
</dbReference>
<reference evidence="2" key="1">
    <citation type="submission" date="2016-10" db="EMBL/GenBank/DDBJ databases">
        <title>Comparative genomics uncovers the prolific and rare metabolic potential of the cyanobacterial genus Moorea.</title>
        <authorList>
            <person name="Leao T."/>
            <person name="Castelao G."/>
            <person name="Korobeynikov A."/>
            <person name="Monroe E.A."/>
            <person name="Podell S."/>
            <person name="Glukhov E."/>
            <person name="Allen E."/>
            <person name="Gerwick W.H."/>
            <person name="Gerwick L."/>
        </authorList>
    </citation>
    <scope>NUCLEOTIDE SEQUENCE [LARGE SCALE GENOMIC DNA]</scope>
    <source>
        <strain evidence="2">PAL-8-15-08-1</strain>
    </source>
</reference>
<organism evidence="1 2">
    <name type="scientific">Moorena producens PAL-8-15-08-1</name>
    <dbReference type="NCBI Taxonomy" id="1458985"/>
    <lineage>
        <taxon>Bacteria</taxon>
        <taxon>Bacillati</taxon>
        <taxon>Cyanobacteriota</taxon>
        <taxon>Cyanophyceae</taxon>
        <taxon>Coleofasciculales</taxon>
        <taxon>Coleofasciculaceae</taxon>
        <taxon>Moorena</taxon>
    </lineage>
</organism>